<dbReference type="PANTHER" id="PTHR46388">
    <property type="entry name" value="NHL REPEAT-CONTAINING PROTEIN 2"/>
    <property type="match status" value="1"/>
</dbReference>
<dbReference type="CDD" id="cd05819">
    <property type="entry name" value="NHL"/>
    <property type="match status" value="1"/>
</dbReference>
<evidence type="ECO:0000313" key="4">
    <source>
        <dbReference type="Proteomes" id="UP000614714"/>
    </source>
</evidence>
<organism evidence="3 4">
    <name type="scientific">Geomonas anaerohicana</name>
    <dbReference type="NCBI Taxonomy" id="2798583"/>
    <lineage>
        <taxon>Bacteria</taxon>
        <taxon>Pseudomonadati</taxon>
        <taxon>Thermodesulfobacteriota</taxon>
        <taxon>Desulfuromonadia</taxon>
        <taxon>Geobacterales</taxon>
        <taxon>Geobacteraceae</taxon>
        <taxon>Geomonas</taxon>
    </lineage>
</organism>
<comment type="caution">
    <text evidence="3">The sequence shown here is derived from an EMBL/GenBank/DDBJ whole genome shotgun (WGS) entry which is preliminary data.</text>
</comment>
<proteinExistence type="predicted"/>
<dbReference type="Pfam" id="PF01436">
    <property type="entry name" value="NHL"/>
    <property type="match status" value="1"/>
</dbReference>
<dbReference type="PANTHER" id="PTHR46388:SF2">
    <property type="entry name" value="NHL REPEAT-CONTAINING PROTEIN 2"/>
    <property type="match status" value="1"/>
</dbReference>
<dbReference type="InterPro" id="IPR011042">
    <property type="entry name" value="6-blade_b-propeller_TolB-like"/>
</dbReference>
<dbReference type="Proteomes" id="UP000614714">
    <property type="component" value="Unassembled WGS sequence"/>
</dbReference>
<dbReference type="PROSITE" id="PS51257">
    <property type="entry name" value="PROKAR_LIPOPROTEIN"/>
    <property type="match status" value="1"/>
</dbReference>
<keyword evidence="1" id="KW-0677">Repeat</keyword>
<feature type="signal peptide" evidence="2">
    <location>
        <begin position="1"/>
        <end position="20"/>
    </location>
</feature>
<evidence type="ECO:0000313" key="3">
    <source>
        <dbReference type="EMBL" id="MBJ6750327.1"/>
    </source>
</evidence>
<dbReference type="SUPFAM" id="SSF101898">
    <property type="entry name" value="NHL repeat"/>
    <property type="match status" value="1"/>
</dbReference>
<dbReference type="InterPro" id="IPR001258">
    <property type="entry name" value="NHL_repeat"/>
</dbReference>
<name>A0ABS0YDF9_9BACT</name>
<dbReference type="Gene3D" id="2.120.10.30">
    <property type="entry name" value="TolB, C-terminal domain"/>
    <property type="match status" value="5"/>
</dbReference>
<feature type="chain" id="PRO_5045519811" description="NHL repeat-containing protein" evidence="2">
    <location>
        <begin position="21"/>
        <end position="652"/>
    </location>
</feature>
<protein>
    <recommendedName>
        <fullName evidence="5">NHL repeat-containing protein</fullName>
    </recommendedName>
</protein>
<gene>
    <name evidence="3" type="ORF">JFN91_08890</name>
</gene>
<evidence type="ECO:0000256" key="1">
    <source>
        <dbReference type="ARBA" id="ARBA00022737"/>
    </source>
</evidence>
<dbReference type="SUPFAM" id="SSF63825">
    <property type="entry name" value="YWTD domain"/>
    <property type="match status" value="1"/>
</dbReference>
<keyword evidence="2" id="KW-0732">Signal</keyword>
<dbReference type="Gene3D" id="2.40.10.500">
    <property type="match status" value="1"/>
</dbReference>
<keyword evidence="4" id="KW-1185">Reference proteome</keyword>
<accession>A0ABS0YDF9</accession>
<evidence type="ECO:0008006" key="5">
    <source>
        <dbReference type="Google" id="ProtNLM"/>
    </source>
</evidence>
<evidence type="ECO:0000256" key="2">
    <source>
        <dbReference type="SAM" id="SignalP"/>
    </source>
</evidence>
<reference evidence="3 4" key="1">
    <citation type="submission" date="2020-12" db="EMBL/GenBank/DDBJ databases">
        <title>Geomonas sp. Red421, isolated from paddy soil.</title>
        <authorList>
            <person name="Xu Z."/>
            <person name="Zhang Z."/>
            <person name="Masuda Y."/>
            <person name="Itoh H."/>
            <person name="Senoo K."/>
        </authorList>
    </citation>
    <scope>NUCLEOTIDE SEQUENCE [LARGE SCALE GENOMIC DNA]</scope>
    <source>
        <strain evidence="3 4">Red421</strain>
    </source>
</reference>
<dbReference type="EMBL" id="JAEMHL010000003">
    <property type="protein sequence ID" value="MBJ6750327.1"/>
    <property type="molecule type" value="Genomic_DNA"/>
</dbReference>
<sequence length="652" mass="63556">MSFIRLLKVSVAAVMTLALASCGGGGGGGGGAPQLTSMGGALQGRSLALTNSVTSFAGTAGSTDGAAGRARFSLPSDVACDGTNLYVVDTGNSVVRKVVLATGATSTVAGLAGVTGSADGAAVAARFNYPTGIAISSDNSTLYVSDTGNNTIRSIDVATGAVTTLAGTAGSVGSANGTGGAARFSSPCGVATDGTNLYVADSLNHRIRKIVLASAAVTTLAGSGLQDFADGTGVAASFNSPRGIATDGTSLYLADEGNSAIRRIVIATGVVSTLVQPAAGIESPAGIATDGTNLFVADTEMNNLRKVVIATHAVSTLAGDVAGAPGSNNASGGAARFSSPAGLALNGGALYVADAGNDLLRKVTVATGDSSTVAGVVGSTDGVGVAAAFTSPYDLTTDGRNVYVADSNNHTIRQISIATGAVTTLAGTADHPGSVDATGAAASFRFPSGITTDGTNIFVSDTGNNTIRKIVIATGAVSTVAGTAGVTGAADGSGSAASFHSPNGITTDGTNLYVADSGNNSVRKIVIATGAVTTVVAPSAGLSSPYGITTDGTTLFITDSGNDRICKLALASSVFSPMAVSGVTFNFASGITTDGVSLFVTDAANGSVSRIAIATGVSGAVLTGLRNPNGISTDGTTLYVADAHDNTVIRVR</sequence>
<dbReference type="RefSeq" id="WP_199388841.1">
    <property type="nucleotide sequence ID" value="NZ_JAEMHL010000003.1"/>
</dbReference>